<dbReference type="Gene3D" id="1.10.260.50">
    <property type="match status" value="1"/>
</dbReference>
<evidence type="ECO:0000256" key="2">
    <source>
        <dbReference type="ARBA" id="ARBA00006490"/>
    </source>
</evidence>
<evidence type="ECO:0000256" key="5">
    <source>
        <dbReference type="ARBA" id="ARBA00022723"/>
    </source>
</evidence>
<protein>
    <recommendedName>
        <fullName evidence="3">cysteine desulfurase</fullName>
        <ecNumber evidence="3">2.8.1.7</ecNumber>
    </recommendedName>
</protein>
<proteinExistence type="inferred from homology"/>
<dbReference type="Pfam" id="PF00266">
    <property type="entry name" value="Aminotran_5"/>
    <property type="match status" value="1"/>
</dbReference>
<keyword evidence="4" id="KW-0808">Transferase</keyword>
<dbReference type="InterPro" id="IPR016454">
    <property type="entry name" value="Cysteine_dSase"/>
</dbReference>
<dbReference type="InterPro" id="IPR015421">
    <property type="entry name" value="PyrdxlP-dep_Trfase_major"/>
</dbReference>
<feature type="domain" description="Aminotransferase class V" evidence="11">
    <location>
        <begin position="4"/>
        <end position="363"/>
    </location>
</feature>
<reference evidence="12 13" key="1">
    <citation type="submission" date="2022-11" db="EMBL/GenBank/DDBJ databases">
        <authorList>
            <person name="Caiyu Z."/>
        </authorList>
    </citation>
    <scope>NUCLEOTIDE SEQUENCE [LARGE SCALE GENOMIC DNA]</scope>
    <source>
        <strain evidence="12 13">YR-4</strain>
    </source>
</reference>
<dbReference type="EMBL" id="JAPOHA010000003">
    <property type="protein sequence ID" value="MCY1713323.1"/>
    <property type="molecule type" value="Genomic_DNA"/>
</dbReference>
<keyword evidence="8" id="KW-0411">Iron-sulfur</keyword>
<dbReference type="InterPro" id="IPR015422">
    <property type="entry name" value="PyrdxlP-dep_Trfase_small"/>
</dbReference>
<dbReference type="Proteomes" id="UP001082703">
    <property type="component" value="Unassembled WGS sequence"/>
</dbReference>
<comment type="caution">
    <text evidence="12">The sequence shown here is derived from an EMBL/GenBank/DDBJ whole genome shotgun (WGS) entry which is preliminary data.</text>
</comment>
<dbReference type="EC" id="2.8.1.7" evidence="3"/>
<accession>A0ABT4BTT6</accession>
<dbReference type="PANTHER" id="PTHR11601:SF34">
    <property type="entry name" value="CYSTEINE DESULFURASE"/>
    <property type="match status" value="1"/>
</dbReference>
<evidence type="ECO:0000256" key="4">
    <source>
        <dbReference type="ARBA" id="ARBA00022679"/>
    </source>
</evidence>
<keyword evidence="7" id="KW-0408">Iron</keyword>
<evidence type="ECO:0000256" key="9">
    <source>
        <dbReference type="ARBA" id="ARBA00050776"/>
    </source>
</evidence>
<evidence type="ECO:0000259" key="11">
    <source>
        <dbReference type="Pfam" id="PF00266"/>
    </source>
</evidence>
<evidence type="ECO:0000313" key="12">
    <source>
        <dbReference type="EMBL" id="MCY1713323.1"/>
    </source>
</evidence>
<keyword evidence="6" id="KW-0663">Pyridoxal phosphate</keyword>
<evidence type="ECO:0000256" key="8">
    <source>
        <dbReference type="ARBA" id="ARBA00023014"/>
    </source>
</evidence>
<dbReference type="InterPro" id="IPR015424">
    <property type="entry name" value="PyrdxlP-dep_Trfase"/>
</dbReference>
<dbReference type="PANTHER" id="PTHR11601">
    <property type="entry name" value="CYSTEINE DESULFURYLASE FAMILY MEMBER"/>
    <property type="match status" value="1"/>
</dbReference>
<gene>
    <name evidence="12" type="ORF">OUY18_03505</name>
</gene>
<dbReference type="SUPFAM" id="SSF53383">
    <property type="entry name" value="PLP-dependent transferases"/>
    <property type="match status" value="1"/>
</dbReference>
<evidence type="ECO:0000256" key="3">
    <source>
        <dbReference type="ARBA" id="ARBA00012239"/>
    </source>
</evidence>
<keyword evidence="13" id="KW-1185">Reference proteome</keyword>
<organism evidence="12 13">
    <name type="scientific">Caproiciproducens galactitolivorans</name>
    <dbReference type="NCBI Taxonomy" id="642589"/>
    <lineage>
        <taxon>Bacteria</taxon>
        <taxon>Bacillati</taxon>
        <taxon>Bacillota</taxon>
        <taxon>Clostridia</taxon>
        <taxon>Eubacteriales</taxon>
        <taxon>Acutalibacteraceae</taxon>
        <taxon>Caproiciproducens</taxon>
    </lineage>
</organism>
<dbReference type="PIRSF" id="PIRSF005572">
    <property type="entry name" value="NifS"/>
    <property type="match status" value="1"/>
</dbReference>
<evidence type="ECO:0000256" key="1">
    <source>
        <dbReference type="ARBA" id="ARBA00001933"/>
    </source>
</evidence>
<name>A0ABT4BTT6_9FIRM</name>
<dbReference type="Gene3D" id="3.40.640.10">
    <property type="entry name" value="Type I PLP-dependent aspartate aminotransferase-like (Major domain)"/>
    <property type="match status" value="1"/>
</dbReference>
<comment type="catalytic activity">
    <reaction evidence="9">
        <text>(sulfur carrier)-H + L-cysteine = (sulfur carrier)-SH + L-alanine</text>
        <dbReference type="Rhea" id="RHEA:43892"/>
        <dbReference type="Rhea" id="RHEA-COMP:14737"/>
        <dbReference type="Rhea" id="RHEA-COMP:14739"/>
        <dbReference type="ChEBI" id="CHEBI:29917"/>
        <dbReference type="ChEBI" id="CHEBI:35235"/>
        <dbReference type="ChEBI" id="CHEBI:57972"/>
        <dbReference type="ChEBI" id="CHEBI:64428"/>
        <dbReference type="EC" id="2.8.1.7"/>
    </reaction>
</comment>
<dbReference type="PROSITE" id="PS00595">
    <property type="entry name" value="AA_TRANSFER_CLASS_5"/>
    <property type="match status" value="1"/>
</dbReference>
<dbReference type="InterPro" id="IPR000192">
    <property type="entry name" value="Aminotrans_V_dom"/>
</dbReference>
<dbReference type="Gene3D" id="3.90.1150.10">
    <property type="entry name" value="Aspartate Aminotransferase, domain 1"/>
    <property type="match status" value="1"/>
</dbReference>
<sequence length="379" mass="41014">MGEIYLDNSATTRVCREAADKVMEIMTETYGNPSSLHTKGFQAERELTAARETVAGMLGVLPEELYFTSGGTESNNLALFGAAHAQRRRGNHIVTTAMEHSSIMNTMKQLEKEGYSVTYLKPDKEGKIRPEQIFEAVTPDTILVSMMYVNNEVGTILPLEAVPQAIADANAPALFHADAVQAFGKIPVKPKKLKIDLLSVSAHKIHGPKGVGAFFLRKGVRIVPRAYGGGQEKDIRPGTEAMPLIAGLGAAVKALPDTAEEYAAMKKLSTYCRKRLSEIDGVTLNSPEDSLPYIVNFSAGNVRAETMLHFLSDKEIYVSSGSACSKGKESRILTAMGLPKSRISSALRISFSRYSTAEDVDGLVDALKEGLDSLTSKPL</sequence>
<dbReference type="InterPro" id="IPR020578">
    <property type="entry name" value="Aminotrans_V_PyrdxlP_BS"/>
</dbReference>
<evidence type="ECO:0000256" key="6">
    <source>
        <dbReference type="ARBA" id="ARBA00022898"/>
    </source>
</evidence>
<dbReference type="RefSeq" id="WP_268057331.1">
    <property type="nucleotide sequence ID" value="NZ_JAPOHA010000003.1"/>
</dbReference>
<keyword evidence="5" id="KW-0479">Metal-binding</keyword>
<evidence type="ECO:0000256" key="10">
    <source>
        <dbReference type="RuleBase" id="RU004504"/>
    </source>
</evidence>
<evidence type="ECO:0000256" key="7">
    <source>
        <dbReference type="ARBA" id="ARBA00023004"/>
    </source>
</evidence>
<comment type="cofactor">
    <cofactor evidence="1 10">
        <name>pyridoxal 5'-phosphate</name>
        <dbReference type="ChEBI" id="CHEBI:597326"/>
    </cofactor>
</comment>
<evidence type="ECO:0000313" key="13">
    <source>
        <dbReference type="Proteomes" id="UP001082703"/>
    </source>
</evidence>
<comment type="similarity">
    <text evidence="2">Belongs to the class-V pyridoxal-phosphate-dependent aminotransferase family. NifS/IscS subfamily.</text>
</comment>